<reference evidence="10 11" key="1">
    <citation type="submission" date="2020-07" db="EMBL/GenBank/DDBJ databases">
        <title>Sequencing the genomes of 1000 actinobacteria strains.</title>
        <authorList>
            <person name="Klenk H.-P."/>
        </authorList>
    </citation>
    <scope>NUCLEOTIDE SEQUENCE [LARGE SCALE GENOMIC DNA]</scope>
    <source>
        <strain evidence="10 11">DSM 18965</strain>
    </source>
</reference>
<sequence>MGTLVVVALAAVAIFALAALAQAASGFGSALVAVPLLSFVVGPGDALVAATLAGLVLTGGAWRREHGHTDAPVVRRLTVAGALGMPAGLAVLLLASERVLTTVIAVVLLLTVALLAAGVRLPTGRRAQWGAGATSGALLTSTGMNGPPLVLVLRDESPHRFRATLQATFCLQDAVAVVAFVALGQVGAPVLVAAGAGVLGMPLGWRLGDAVFQRLSPQRFRVLVLAGLVVTGVVALAKALA</sequence>
<evidence type="ECO:0000313" key="10">
    <source>
        <dbReference type="EMBL" id="NYD58583.1"/>
    </source>
</evidence>
<evidence type="ECO:0000256" key="8">
    <source>
        <dbReference type="RuleBase" id="RU363041"/>
    </source>
</evidence>
<keyword evidence="6 8" id="KW-1133">Transmembrane helix</keyword>
<evidence type="ECO:0000256" key="7">
    <source>
        <dbReference type="ARBA" id="ARBA00023136"/>
    </source>
</evidence>
<keyword evidence="5 8" id="KW-0812">Transmembrane</keyword>
<dbReference type="GO" id="GO:0005886">
    <property type="term" value="C:plasma membrane"/>
    <property type="evidence" value="ECO:0007669"/>
    <property type="project" value="UniProtKB-SubCell"/>
</dbReference>
<protein>
    <recommendedName>
        <fullName evidence="8">Probable membrane transporter protein</fullName>
    </recommendedName>
</protein>
<comment type="similarity">
    <text evidence="2 8">Belongs to the 4-toluene sulfonate uptake permease (TSUP) (TC 2.A.102) family.</text>
</comment>
<dbReference type="RefSeq" id="WP_179616175.1">
    <property type="nucleotide sequence ID" value="NZ_CP059163.1"/>
</dbReference>
<evidence type="ECO:0000256" key="4">
    <source>
        <dbReference type="ARBA" id="ARBA00022475"/>
    </source>
</evidence>
<keyword evidence="7 8" id="KW-0472">Membrane</keyword>
<keyword evidence="3" id="KW-0813">Transport</keyword>
<evidence type="ECO:0000256" key="3">
    <source>
        <dbReference type="ARBA" id="ARBA00022448"/>
    </source>
</evidence>
<feature type="chain" id="PRO_5031137109" description="Probable membrane transporter protein" evidence="9">
    <location>
        <begin position="24"/>
        <end position="241"/>
    </location>
</feature>
<feature type="signal peptide" evidence="9">
    <location>
        <begin position="1"/>
        <end position="23"/>
    </location>
</feature>
<evidence type="ECO:0000313" key="11">
    <source>
        <dbReference type="Proteomes" id="UP000516957"/>
    </source>
</evidence>
<feature type="transmembrane region" description="Helical" evidence="8">
    <location>
        <begin position="77"/>
        <end position="95"/>
    </location>
</feature>
<comment type="subcellular location">
    <subcellularLocation>
        <location evidence="1 8">Cell membrane</location>
        <topology evidence="1 8">Multi-pass membrane protein</topology>
    </subcellularLocation>
</comment>
<feature type="transmembrane region" description="Helical" evidence="8">
    <location>
        <begin position="101"/>
        <end position="119"/>
    </location>
</feature>
<organism evidence="10 11">
    <name type="scientific">Nocardioides marinisabuli</name>
    <dbReference type="NCBI Taxonomy" id="419476"/>
    <lineage>
        <taxon>Bacteria</taxon>
        <taxon>Bacillati</taxon>
        <taxon>Actinomycetota</taxon>
        <taxon>Actinomycetes</taxon>
        <taxon>Propionibacteriales</taxon>
        <taxon>Nocardioidaceae</taxon>
        <taxon>Nocardioides</taxon>
    </lineage>
</organism>
<keyword evidence="9" id="KW-0732">Signal</keyword>
<evidence type="ECO:0000256" key="1">
    <source>
        <dbReference type="ARBA" id="ARBA00004651"/>
    </source>
</evidence>
<comment type="caution">
    <text evidence="10">The sequence shown here is derived from an EMBL/GenBank/DDBJ whole genome shotgun (WGS) entry which is preliminary data.</text>
</comment>
<proteinExistence type="inferred from homology"/>
<dbReference type="Pfam" id="PF01925">
    <property type="entry name" value="TauE"/>
    <property type="match status" value="1"/>
</dbReference>
<dbReference type="PANTHER" id="PTHR30269">
    <property type="entry name" value="TRANSMEMBRANE PROTEIN YFCA"/>
    <property type="match status" value="1"/>
</dbReference>
<feature type="transmembrane region" description="Helical" evidence="8">
    <location>
        <begin position="33"/>
        <end position="57"/>
    </location>
</feature>
<dbReference type="AlphaFoldDB" id="A0A7Y9JSH4"/>
<accession>A0A7Y9JSH4</accession>
<dbReference type="EMBL" id="JACCBE010000001">
    <property type="protein sequence ID" value="NYD58583.1"/>
    <property type="molecule type" value="Genomic_DNA"/>
</dbReference>
<dbReference type="InterPro" id="IPR002781">
    <property type="entry name" value="TM_pro_TauE-like"/>
</dbReference>
<gene>
    <name evidence="10" type="ORF">BKA08_002821</name>
</gene>
<dbReference type="Proteomes" id="UP000516957">
    <property type="component" value="Unassembled WGS sequence"/>
</dbReference>
<dbReference type="InterPro" id="IPR052017">
    <property type="entry name" value="TSUP"/>
</dbReference>
<evidence type="ECO:0000256" key="5">
    <source>
        <dbReference type="ARBA" id="ARBA00022692"/>
    </source>
</evidence>
<feature type="transmembrane region" description="Helical" evidence="8">
    <location>
        <begin position="220"/>
        <end position="240"/>
    </location>
</feature>
<keyword evidence="11" id="KW-1185">Reference proteome</keyword>
<name>A0A7Y9JSH4_9ACTN</name>
<evidence type="ECO:0000256" key="2">
    <source>
        <dbReference type="ARBA" id="ARBA00009142"/>
    </source>
</evidence>
<keyword evidence="4 8" id="KW-1003">Cell membrane</keyword>
<dbReference type="PANTHER" id="PTHR30269:SF37">
    <property type="entry name" value="MEMBRANE TRANSPORTER PROTEIN"/>
    <property type="match status" value="1"/>
</dbReference>
<evidence type="ECO:0000256" key="9">
    <source>
        <dbReference type="SAM" id="SignalP"/>
    </source>
</evidence>
<evidence type="ECO:0000256" key="6">
    <source>
        <dbReference type="ARBA" id="ARBA00022989"/>
    </source>
</evidence>